<reference evidence="2" key="1">
    <citation type="submission" date="2020-07" db="EMBL/GenBank/DDBJ databases">
        <authorList>
            <person name="Lin J."/>
        </authorList>
    </citation>
    <scope>NUCLEOTIDE SEQUENCE</scope>
</reference>
<organism evidence="2">
    <name type="scientific">Ananas comosus var. bracteatus</name>
    <name type="common">red pineapple</name>
    <dbReference type="NCBI Taxonomy" id="296719"/>
    <lineage>
        <taxon>Eukaryota</taxon>
        <taxon>Viridiplantae</taxon>
        <taxon>Streptophyta</taxon>
        <taxon>Embryophyta</taxon>
        <taxon>Tracheophyta</taxon>
        <taxon>Spermatophyta</taxon>
        <taxon>Magnoliopsida</taxon>
        <taxon>Liliopsida</taxon>
        <taxon>Poales</taxon>
        <taxon>Bromeliaceae</taxon>
        <taxon>Bromelioideae</taxon>
        <taxon>Ananas</taxon>
    </lineage>
</organism>
<gene>
    <name evidence="2" type="ORF">CB5_LOCUS14086</name>
</gene>
<evidence type="ECO:0000259" key="1">
    <source>
        <dbReference type="Pfam" id="PF00646"/>
    </source>
</evidence>
<protein>
    <recommendedName>
        <fullName evidence="1">F-box domain-containing protein</fullName>
    </recommendedName>
</protein>
<dbReference type="CDD" id="cd22162">
    <property type="entry name" value="F-box_AtSKIP3-like"/>
    <property type="match status" value="1"/>
</dbReference>
<dbReference type="Pfam" id="PF00646">
    <property type="entry name" value="F-box"/>
    <property type="match status" value="1"/>
</dbReference>
<sequence>MEEGVGVGVGVGEFSRVPEGCIAHVISLTSPRDACRLSVVSAAFRSAAASDAVWQRFLPPDFPSILSRAAAAVDLGCSSTKDLFFRLCHHPSSSSSSTRPPPSFWLDKSSGAKCYMLSARALSITWGDTPEYWAWNRIPDARFGEVAELLDVCWLEIVGRIGSSALSPKTAYAAYLVFKIAEDWRGLHRPKQETCVTLGGVESKHTVCLQPDAGTQQTMHGRLWSFRLRGREMPQETMDAGVISPRTRSDGWMEVEMGEFYNETGEDGEVEMSLREIRGGNWKNGLIVQGIEIRPKM</sequence>
<evidence type="ECO:0000313" key="2">
    <source>
        <dbReference type="EMBL" id="CAD1830875.1"/>
    </source>
</evidence>
<dbReference type="PANTHER" id="PTHR32278">
    <property type="entry name" value="F-BOX DOMAIN-CONTAINING PROTEIN"/>
    <property type="match status" value="1"/>
</dbReference>
<dbReference type="InterPro" id="IPR036047">
    <property type="entry name" value="F-box-like_dom_sf"/>
</dbReference>
<dbReference type="InterPro" id="IPR001810">
    <property type="entry name" value="F-box_dom"/>
</dbReference>
<dbReference type="AlphaFoldDB" id="A0A6V7PJ23"/>
<proteinExistence type="predicted"/>
<dbReference type="InterPro" id="IPR025886">
    <property type="entry name" value="PP2-like"/>
</dbReference>
<feature type="domain" description="F-box" evidence="1">
    <location>
        <begin position="14"/>
        <end position="55"/>
    </location>
</feature>
<dbReference type="SUPFAM" id="SSF81383">
    <property type="entry name" value="F-box domain"/>
    <property type="match status" value="1"/>
</dbReference>
<dbReference type="PANTHER" id="PTHR32278:SF111">
    <property type="entry name" value="F-BOX PROTEIN PP2-B12-RELATED"/>
    <property type="match status" value="1"/>
</dbReference>
<dbReference type="EMBL" id="LR862148">
    <property type="protein sequence ID" value="CAD1830875.1"/>
    <property type="molecule type" value="Genomic_DNA"/>
</dbReference>
<dbReference type="Pfam" id="PF14299">
    <property type="entry name" value="PP2"/>
    <property type="match status" value="1"/>
</dbReference>
<accession>A0A6V7PJ23</accession>
<name>A0A6V7PJ23_ANACO</name>